<dbReference type="InterPro" id="IPR007395">
    <property type="entry name" value="Zn_peptidase_2"/>
</dbReference>
<dbReference type="eggNOG" id="COG2738">
    <property type="taxonomic scope" value="Bacteria"/>
</dbReference>
<feature type="transmembrane region" description="Helical" evidence="1">
    <location>
        <begin position="206"/>
        <end position="227"/>
    </location>
</feature>
<keyword evidence="1" id="KW-1133">Transmembrane helix</keyword>
<feature type="transmembrane region" description="Helical" evidence="1">
    <location>
        <begin position="139"/>
        <end position="165"/>
    </location>
</feature>
<protein>
    <submittedName>
        <fullName evidence="2">Peptidase</fullName>
    </submittedName>
</protein>
<dbReference type="PANTHER" id="PTHR36434:SF1">
    <property type="entry name" value="MEMBRANE PROTEASE YUGP-RELATED"/>
    <property type="match status" value="1"/>
</dbReference>
<gene>
    <name evidence="2" type="ORF">Q783_01210</name>
</gene>
<evidence type="ECO:0000313" key="3">
    <source>
        <dbReference type="Proteomes" id="UP000017469"/>
    </source>
</evidence>
<dbReference type="AlphaFoldDB" id="U5SAV8"/>
<dbReference type="Pfam" id="PF04298">
    <property type="entry name" value="Zn_peptidase_2"/>
    <property type="match status" value="1"/>
</dbReference>
<dbReference type="PATRIC" id="fig|1266845.5.peg.212"/>
<keyword evidence="1" id="KW-0472">Membrane</keyword>
<keyword evidence="1" id="KW-0812">Transmembrane</keyword>
<reference evidence="2 3" key="1">
    <citation type="journal article" date="2013" name="Genome Announc.">
        <title>Complete Genome Sequence of Carnobacterium gilichinskyi Strain WN1359T (DSM 27470T).</title>
        <authorList>
            <person name="Leonard M.T."/>
            <person name="Panayotova N."/>
            <person name="Farmerie W.G."/>
            <person name="Triplett E.W."/>
            <person name="Nicholson W.L."/>
        </authorList>
    </citation>
    <scope>NUCLEOTIDE SEQUENCE [LARGE SCALE GENOMIC DNA]</scope>
    <source>
        <strain evidence="2 3">WN1359</strain>
    </source>
</reference>
<name>U5SAV8_9LACT</name>
<feature type="transmembrane region" description="Helical" evidence="1">
    <location>
        <begin position="12"/>
        <end position="29"/>
    </location>
</feature>
<evidence type="ECO:0000256" key="1">
    <source>
        <dbReference type="SAM" id="Phobius"/>
    </source>
</evidence>
<evidence type="ECO:0000313" key="2">
    <source>
        <dbReference type="EMBL" id="AGY80977.1"/>
    </source>
</evidence>
<dbReference type="Proteomes" id="UP000017469">
    <property type="component" value="Chromosome"/>
</dbReference>
<dbReference type="KEGG" id="caw:Q783_01210"/>
<dbReference type="EMBL" id="CP006812">
    <property type="protein sequence ID" value="AGY80977.1"/>
    <property type="molecule type" value="Genomic_DNA"/>
</dbReference>
<organism evidence="2 3">
    <name type="scientific">Carnobacterium inhibens subsp. gilichinskyi</name>
    <dbReference type="NCBI Taxonomy" id="1266845"/>
    <lineage>
        <taxon>Bacteria</taxon>
        <taxon>Bacillati</taxon>
        <taxon>Bacillota</taxon>
        <taxon>Bacilli</taxon>
        <taxon>Lactobacillales</taxon>
        <taxon>Carnobacteriaceae</taxon>
        <taxon>Carnobacterium</taxon>
    </lineage>
</organism>
<sequence length="233" mass="25618">METHMFFFDQTYFLIIIGVILSGIASSFVKSTYQKYSNVPNSNGYTATEVSRLILDSAGLQHVKIEAVRGDLTDHYDSSTDILRLSDATRNSRSVAAIGVAAHEVGHAIQDQKQYIPLKLRSALVPATNFGQKISFPMILLGVIFGYNQTLINLGIIFFSVALLFQLVTLPVEFNASNRAIAILRDQHILTSTEVPQARKVLNAAALTYVAAAIASFLQVLRLVLLFGGRRNN</sequence>
<dbReference type="HOGENOM" id="CLU_084406_0_0_9"/>
<accession>U5SAV8</accession>
<proteinExistence type="predicted"/>
<dbReference type="PANTHER" id="PTHR36434">
    <property type="entry name" value="MEMBRANE PROTEASE YUGP-RELATED"/>
    <property type="match status" value="1"/>
</dbReference>